<dbReference type="InterPro" id="IPR049549">
    <property type="entry name" value="RPN7_PSMD6_C"/>
</dbReference>
<dbReference type="InterPro" id="IPR019585">
    <property type="entry name" value="Rpn7/CSN1"/>
</dbReference>
<feature type="coiled-coil region" evidence="4">
    <location>
        <begin position="69"/>
        <end position="107"/>
    </location>
</feature>
<dbReference type="PANTHER" id="PTHR14145">
    <property type="entry name" value="26S PROTESOME SUBUNIT 6"/>
    <property type="match status" value="1"/>
</dbReference>
<dbReference type="GO" id="GO:0005838">
    <property type="term" value="C:proteasome regulatory particle"/>
    <property type="evidence" value="ECO:0007669"/>
    <property type="project" value="TreeGrafter"/>
</dbReference>
<keyword evidence="3 7" id="KW-0647">Proteasome</keyword>
<dbReference type="PANTHER" id="PTHR14145:SF1">
    <property type="entry name" value="26S PROTEASOME NON-ATPASE REGULATORY SUBUNIT 6"/>
    <property type="match status" value="1"/>
</dbReference>
<dbReference type="SUPFAM" id="SSF46785">
    <property type="entry name" value="Winged helix' DNA-binding domain"/>
    <property type="match status" value="1"/>
</dbReference>
<reference evidence="7" key="1">
    <citation type="submission" date="2025-08" db="UniProtKB">
        <authorList>
            <consortium name="RefSeq"/>
        </authorList>
    </citation>
    <scope>IDENTIFICATION</scope>
</reference>
<dbReference type="PROSITE" id="PS50250">
    <property type="entry name" value="PCI"/>
    <property type="match status" value="1"/>
</dbReference>
<proteinExistence type="inferred from homology"/>
<keyword evidence="6" id="KW-1185">Reference proteome</keyword>
<dbReference type="Pfam" id="PF10602">
    <property type="entry name" value="RPN7"/>
    <property type="match status" value="1"/>
</dbReference>
<dbReference type="InterPro" id="IPR036390">
    <property type="entry name" value="WH_DNA-bd_sf"/>
</dbReference>
<dbReference type="SMART" id="SM00088">
    <property type="entry name" value="PINT"/>
    <property type="match status" value="1"/>
</dbReference>
<dbReference type="GeneID" id="100897712"/>
<dbReference type="FunFam" id="1.25.40.570:FF:000005">
    <property type="entry name" value="26S proteasome regulatory subunit N7"/>
    <property type="match status" value="1"/>
</dbReference>
<evidence type="ECO:0000256" key="2">
    <source>
        <dbReference type="ARBA" id="ARBA00014932"/>
    </source>
</evidence>
<dbReference type="Gene3D" id="1.25.40.570">
    <property type="match status" value="1"/>
</dbReference>
<feature type="domain" description="PCI" evidence="5">
    <location>
        <begin position="192"/>
        <end position="360"/>
    </location>
</feature>
<accession>A0AAJ6QYV8</accession>
<evidence type="ECO:0000256" key="1">
    <source>
        <dbReference type="ARBA" id="ARBA00005717"/>
    </source>
</evidence>
<name>A0AAJ6QYV8_9ACAR</name>
<dbReference type="GO" id="GO:0043161">
    <property type="term" value="P:proteasome-mediated ubiquitin-dependent protein catabolic process"/>
    <property type="evidence" value="ECO:0007669"/>
    <property type="project" value="TreeGrafter"/>
</dbReference>
<keyword evidence="4" id="KW-0175">Coiled coil</keyword>
<dbReference type="RefSeq" id="XP_003748544.1">
    <property type="nucleotide sequence ID" value="XM_003748496.2"/>
</dbReference>
<dbReference type="Pfam" id="PF01399">
    <property type="entry name" value="PCI"/>
    <property type="match status" value="1"/>
</dbReference>
<comment type="similarity">
    <text evidence="1">Belongs to the proteasome subunit S10 family.</text>
</comment>
<dbReference type="InterPro" id="IPR045135">
    <property type="entry name" value="Rpn7_N"/>
</dbReference>
<dbReference type="CTD" id="42641"/>
<dbReference type="InterPro" id="IPR000717">
    <property type="entry name" value="PCI_dom"/>
</dbReference>
<gene>
    <name evidence="7" type="primary">LOC100897712</name>
</gene>
<sequence>MPAENLEEQSLDKNPNLELAQAKYLLQFHDRSNLKLKQDLLEAINKDDMAPFYEDCCKDLGWPVENKLMEKLKQANQEQLTKLDSTIEDAETNLGEMEVREANLRKAEYLSKIGDKEAALTQFRKTYEKSVSVGHKLDLLFHQIRVGLFYLDHDLITRNIEKAKALIEEGGDWDRRNRLKVYQAFYSLAVRDFKTAAELFLDTVSTFTCYELMDYKQFVTYTVLSSILALSRTQLRESVIRGSEILEVLHNLPDIREYLFSLYNCQYAVFFQKLAHIEEIMKRDRVLNPHYRFYVRDMRILAYTQLLESYRSLTLQYMADAFGVSAGFIDQELSRFIAAGRLHCKIDKVNGIVETNRPDNKNYQYQGIIKQGDILLNRIQKLSRVINI</sequence>
<evidence type="ECO:0000256" key="3">
    <source>
        <dbReference type="ARBA" id="ARBA00022942"/>
    </source>
</evidence>
<dbReference type="KEGG" id="goe:100897712"/>
<evidence type="ECO:0000256" key="4">
    <source>
        <dbReference type="SAM" id="Coils"/>
    </source>
</evidence>
<dbReference type="Pfam" id="PF21154">
    <property type="entry name" value="RPN7_PSMD6_C"/>
    <property type="match status" value="1"/>
</dbReference>
<evidence type="ECO:0000259" key="5">
    <source>
        <dbReference type="PROSITE" id="PS50250"/>
    </source>
</evidence>
<evidence type="ECO:0000313" key="6">
    <source>
        <dbReference type="Proteomes" id="UP000694867"/>
    </source>
</evidence>
<evidence type="ECO:0000313" key="7">
    <source>
        <dbReference type="RefSeq" id="XP_003748544.1"/>
    </source>
</evidence>
<dbReference type="Proteomes" id="UP000694867">
    <property type="component" value="Unplaced"/>
</dbReference>
<organism evidence="6 7">
    <name type="scientific">Galendromus occidentalis</name>
    <name type="common">western predatory mite</name>
    <dbReference type="NCBI Taxonomy" id="34638"/>
    <lineage>
        <taxon>Eukaryota</taxon>
        <taxon>Metazoa</taxon>
        <taxon>Ecdysozoa</taxon>
        <taxon>Arthropoda</taxon>
        <taxon>Chelicerata</taxon>
        <taxon>Arachnida</taxon>
        <taxon>Acari</taxon>
        <taxon>Parasitiformes</taxon>
        <taxon>Mesostigmata</taxon>
        <taxon>Gamasina</taxon>
        <taxon>Phytoseioidea</taxon>
        <taxon>Phytoseiidae</taxon>
        <taxon>Typhlodrominae</taxon>
        <taxon>Galendromus</taxon>
    </lineage>
</organism>
<dbReference type="AlphaFoldDB" id="A0AAJ6QYV8"/>
<protein>
    <recommendedName>
        <fullName evidence="2">26S proteasome non-ATPase regulatory subunit 6</fullName>
    </recommendedName>
</protein>